<gene>
    <name evidence="1" type="ORF">ATPR_0327</name>
</gene>
<name>F7VAC8_9PROT</name>
<accession>F7VAC8</accession>
<evidence type="ECO:0000313" key="2">
    <source>
        <dbReference type="Proteomes" id="UP000004319"/>
    </source>
</evidence>
<proteinExistence type="predicted"/>
<dbReference type="AlphaFoldDB" id="F7VAC8"/>
<dbReference type="EMBL" id="BABS01000006">
    <property type="protein sequence ID" value="GAA07323.1"/>
    <property type="molecule type" value="Genomic_DNA"/>
</dbReference>
<sequence>MEGEVCELHQPNELLHKISAYLRKEDSTTGSGHDTLHGWHRHIYRPFKRLNSAS</sequence>
<protein>
    <submittedName>
        <fullName evidence="1">Uncharacterized protein</fullName>
    </submittedName>
</protein>
<organism evidence="1 2">
    <name type="scientific">Acetobacter tropicalis NBRC 101654</name>
    <dbReference type="NCBI Taxonomy" id="749388"/>
    <lineage>
        <taxon>Bacteria</taxon>
        <taxon>Pseudomonadati</taxon>
        <taxon>Pseudomonadota</taxon>
        <taxon>Alphaproteobacteria</taxon>
        <taxon>Acetobacterales</taxon>
        <taxon>Acetobacteraceae</taxon>
        <taxon>Acetobacter</taxon>
    </lineage>
</organism>
<reference evidence="1 2" key="1">
    <citation type="journal article" date="2011" name="Biochem. Biophys. Res. Commun.">
        <title>Increased number of Arginine-based salt bridges contributes to the thermotolerance of thermotolerant acetic acid bacteria, Acetobacter tropicalis SKU1100.</title>
        <authorList>
            <person name="Matsutani M."/>
            <person name="Hirakawa H."/>
            <person name="Nishikura M."/>
            <person name="Soemphol W."/>
            <person name="Ali I.A.I."/>
            <person name="Yakushi T."/>
            <person name="Matsushita K."/>
        </authorList>
    </citation>
    <scope>NUCLEOTIDE SEQUENCE [LARGE SCALE GENOMIC DNA]</scope>
    <source>
        <strain evidence="1 2">NBRC 101654</strain>
    </source>
</reference>
<dbReference type="Proteomes" id="UP000004319">
    <property type="component" value="Unassembled WGS sequence"/>
</dbReference>
<evidence type="ECO:0000313" key="1">
    <source>
        <dbReference type="EMBL" id="GAA07323.1"/>
    </source>
</evidence>
<comment type="caution">
    <text evidence="1">The sequence shown here is derived from an EMBL/GenBank/DDBJ whole genome shotgun (WGS) entry which is preliminary data.</text>
</comment>